<dbReference type="RefSeq" id="WP_165266698.1">
    <property type="nucleotide sequence ID" value="NZ_JAALLS010000004.1"/>
</dbReference>
<sequence>MKLSTLILNLSLAIFLVAGCNDSPVDNDKNKSGDHSETITKFIVTAKPTALENAADYLLTADSLTSGTVSTLNNGTEQDGTYRYYTTDQEQTKFFSFLYGNNGEVATYTLNNNGDLEKIASFQSDRVHAFAPVNKDILSMHIPGISQQNDPTARWYRINTETVQKVDEGEINTKELAGNGEWAFFSWIKQVDDKVFAPYYSISAAGQNVFSTQYPDSAWIAVFSYPEMELQKIIKDDRTSFIGRYYTDGLSVDESGDVYAFSYSVANDDEHQFISTKPTAVTRIKDGKLSFDQDYFFNIEEASGGYHMTNHIYASDGFAVLLMTKEQNGRYDEGKRLAVVNLYDKTFRWVSGFPEASNIFKIMERNYLVSEDGSTAHIGITLKKEGEKGEGSSFIYNIDVANASATRGLKVEGGRITAIHKLENSSN</sequence>
<reference evidence="2 3" key="1">
    <citation type="submission" date="2020-02" db="EMBL/GenBank/DDBJ databases">
        <title>Aliifodinibius halophilus 2W32, complete genome.</title>
        <authorList>
            <person name="Li Y."/>
            <person name="Wu S."/>
        </authorList>
    </citation>
    <scope>NUCLEOTIDE SEQUENCE [LARGE SCALE GENOMIC DNA]</scope>
    <source>
        <strain evidence="2 3">2W32</strain>
    </source>
</reference>
<dbReference type="Proteomes" id="UP000479132">
    <property type="component" value="Unassembled WGS sequence"/>
</dbReference>
<evidence type="ECO:0000313" key="3">
    <source>
        <dbReference type="Proteomes" id="UP000479132"/>
    </source>
</evidence>
<gene>
    <name evidence="2" type="ORF">G3569_05010</name>
</gene>
<comment type="caution">
    <text evidence="2">The sequence shown here is derived from an EMBL/GenBank/DDBJ whole genome shotgun (WGS) entry which is preliminary data.</text>
</comment>
<keyword evidence="3" id="KW-1185">Reference proteome</keyword>
<accession>A0A6M1T3A8</accession>
<name>A0A6M1T3A8_9BACT</name>
<keyword evidence="1" id="KW-0732">Signal</keyword>
<dbReference type="EMBL" id="JAALLS010000004">
    <property type="protein sequence ID" value="NGP87705.1"/>
    <property type="molecule type" value="Genomic_DNA"/>
</dbReference>
<feature type="chain" id="PRO_5026901330" evidence="1">
    <location>
        <begin position="19"/>
        <end position="427"/>
    </location>
</feature>
<proteinExistence type="predicted"/>
<evidence type="ECO:0000256" key="1">
    <source>
        <dbReference type="SAM" id="SignalP"/>
    </source>
</evidence>
<organism evidence="2 3">
    <name type="scientific">Fodinibius halophilus</name>
    <dbReference type="NCBI Taxonomy" id="1736908"/>
    <lineage>
        <taxon>Bacteria</taxon>
        <taxon>Pseudomonadati</taxon>
        <taxon>Balneolota</taxon>
        <taxon>Balneolia</taxon>
        <taxon>Balneolales</taxon>
        <taxon>Balneolaceae</taxon>
        <taxon>Fodinibius</taxon>
    </lineage>
</organism>
<dbReference type="InterPro" id="IPR025401">
    <property type="entry name" value="DUF4374"/>
</dbReference>
<feature type="signal peptide" evidence="1">
    <location>
        <begin position="1"/>
        <end position="18"/>
    </location>
</feature>
<evidence type="ECO:0000313" key="2">
    <source>
        <dbReference type="EMBL" id="NGP87705.1"/>
    </source>
</evidence>
<dbReference type="Pfam" id="PF14298">
    <property type="entry name" value="DUF4374"/>
    <property type="match status" value="2"/>
</dbReference>
<dbReference type="AlphaFoldDB" id="A0A6M1T3A8"/>
<dbReference type="PROSITE" id="PS51257">
    <property type="entry name" value="PROKAR_LIPOPROTEIN"/>
    <property type="match status" value="1"/>
</dbReference>
<protein>
    <submittedName>
        <fullName evidence="2">DUF4374 domain-containing protein</fullName>
    </submittedName>
</protein>